<protein>
    <submittedName>
        <fullName evidence="2">Uncharacterized protein</fullName>
    </submittedName>
</protein>
<dbReference type="EMBL" id="CADCTR010000565">
    <property type="protein sequence ID" value="CAA9249122.1"/>
    <property type="molecule type" value="Genomic_DNA"/>
</dbReference>
<evidence type="ECO:0000313" key="2">
    <source>
        <dbReference type="EMBL" id="CAA9249122.1"/>
    </source>
</evidence>
<reference evidence="2" key="1">
    <citation type="submission" date="2020-02" db="EMBL/GenBank/DDBJ databases">
        <authorList>
            <person name="Meier V. D."/>
        </authorList>
    </citation>
    <scope>NUCLEOTIDE SEQUENCE</scope>
    <source>
        <strain evidence="2">AVDCRST_MAG93</strain>
    </source>
</reference>
<organism evidence="2">
    <name type="scientific">uncultured Chloroflexia bacterium</name>
    <dbReference type="NCBI Taxonomy" id="1672391"/>
    <lineage>
        <taxon>Bacteria</taxon>
        <taxon>Bacillati</taxon>
        <taxon>Chloroflexota</taxon>
        <taxon>Chloroflexia</taxon>
        <taxon>environmental samples</taxon>
    </lineage>
</organism>
<feature type="non-terminal residue" evidence="2">
    <location>
        <position position="1"/>
    </location>
</feature>
<evidence type="ECO:0000256" key="1">
    <source>
        <dbReference type="SAM" id="MobiDB-lite"/>
    </source>
</evidence>
<feature type="region of interest" description="Disordered" evidence="1">
    <location>
        <begin position="20"/>
        <end position="39"/>
    </location>
</feature>
<sequence length="39" mass="3944">APLSFAGLRFAAASFRDNIPARHRPSGASEATTGGPGTM</sequence>
<proteinExistence type="predicted"/>
<dbReference type="AlphaFoldDB" id="A0A6J4ID03"/>
<accession>A0A6J4ID03</accession>
<feature type="non-terminal residue" evidence="2">
    <location>
        <position position="39"/>
    </location>
</feature>
<gene>
    <name evidence="2" type="ORF">AVDCRST_MAG93-1667</name>
</gene>
<name>A0A6J4ID03_9CHLR</name>